<dbReference type="Pfam" id="PF13649">
    <property type="entry name" value="Methyltransf_25"/>
    <property type="match status" value="1"/>
</dbReference>
<evidence type="ECO:0000313" key="5">
    <source>
        <dbReference type="Proteomes" id="UP000646749"/>
    </source>
</evidence>
<dbReference type="EMBL" id="BONW01000012">
    <property type="protein sequence ID" value="GIG87566.1"/>
    <property type="molecule type" value="Genomic_DNA"/>
</dbReference>
<name>A0ABQ4DYR4_9ACTN</name>
<dbReference type="GO" id="GO:0032259">
    <property type="term" value="P:methylation"/>
    <property type="evidence" value="ECO:0007669"/>
    <property type="project" value="UniProtKB-KW"/>
</dbReference>
<dbReference type="InterPro" id="IPR029063">
    <property type="entry name" value="SAM-dependent_MTases_sf"/>
</dbReference>
<dbReference type="Proteomes" id="UP000646749">
    <property type="component" value="Unassembled WGS sequence"/>
</dbReference>
<evidence type="ECO:0000259" key="3">
    <source>
        <dbReference type="Pfam" id="PF13649"/>
    </source>
</evidence>
<sequence>MTPQHPDWWLDELAHAGPEHLDPTYVDGYDRKAGHDPQADLDLLRRHGLDADATLVDLGAGTGRLTLAAAPHCRRVVAVDVSAAMLARLRTGAELAGLTNVELVRAGFLSYTHQGPPADVVYSRHALHQLPDFWKAVALTRVAAILRPGGVLLLRDLVYTFEPAQVGEQFETWLAGAAESTADGWTRAELATHIRDEHSTFSWLLEPMLVKAGFRIVEATPSRAPATYASYVCVRT</sequence>
<evidence type="ECO:0000313" key="4">
    <source>
        <dbReference type="EMBL" id="GIG87566.1"/>
    </source>
</evidence>
<proteinExistence type="predicted"/>
<accession>A0ABQ4DYR4</accession>
<gene>
    <name evidence="4" type="ORF">Pen02_25020</name>
</gene>
<dbReference type="Gene3D" id="3.40.50.150">
    <property type="entry name" value="Vaccinia Virus protein VP39"/>
    <property type="match status" value="1"/>
</dbReference>
<dbReference type="SUPFAM" id="SSF53335">
    <property type="entry name" value="S-adenosyl-L-methionine-dependent methyltransferases"/>
    <property type="match status" value="1"/>
</dbReference>
<keyword evidence="1 4" id="KW-0489">Methyltransferase</keyword>
<dbReference type="RefSeq" id="WP_203866137.1">
    <property type="nucleotide sequence ID" value="NZ_BONW01000012.1"/>
</dbReference>
<dbReference type="PANTHER" id="PTHR43861:SF1">
    <property type="entry name" value="TRANS-ACONITATE 2-METHYLTRANSFERASE"/>
    <property type="match status" value="1"/>
</dbReference>
<reference evidence="4 5" key="1">
    <citation type="submission" date="2021-01" db="EMBL/GenBank/DDBJ databases">
        <title>Whole genome shotgun sequence of Plantactinospora endophytica NBRC 110450.</title>
        <authorList>
            <person name="Komaki H."/>
            <person name="Tamura T."/>
        </authorList>
    </citation>
    <scope>NUCLEOTIDE SEQUENCE [LARGE SCALE GENOMIC DNA]</scope>
    <source>
        <strain evidence="4 5">NBRC 110450</strain>
    </source>
</reference>
<keyword evidence="2" id="KW-0808">Transferase</keyword>
<protein>
    <submittedName>
        <fullName evidence="4">Class I SAM-dependent methyltransferase</fullName>
    </submittedName>
</protein>
<organism evidence="4 5">
    <name type="scientific">Plantactinospora endophytica</name>
    <dbReference type="NCBI Taxonomy" id="673535"/>
    <lineage>
        <taxon>Bacteria</taxon>
        <taxon>Bacillati</taxon>
        <taxon>Actinomycetota</taxon>
        <taxon>Actinomycetes</taxon>
        <taxon>Micromonosporales</taxon>
        <taxon>Micromonosporaceae</taxon>
        <taxon>Plantactinospora</taxon>
    </lineage>
</organism>
<feature type="domain" description="Methyltransferase" evidence="3">
    <location>
        <begin position="56"/>
        <end position="150"/>
    </location>
</feature>
<dbReference type="GO" id="GO:0008168">
    <property type="term" value="F:methyltransferase activity"/>
    <property type="evidence" value="ECO:0007669"/>
    <property type="project" value="UniProtKB-KW"/>
</dbReference>
<evidence type="ECO:0000256" key="1">
    <source>
        <dbReference type="ARBA" id="ARBA00022603"/>
    </source>
</evidence>
<keyword evidence="5" id="KW-1185">Reference proteome</keyword>
<dbReference type="CDD" id="cd02440">
    <property type="entry name" value="AdoMet_MTases"/>
    <property type="match status" value="1"/>
</dbReference>
<dbReference type="InterPro" id="IPR041698">
    <property type="entry name" value="Methyltransf_25"/>
</dbReference>
<comment type="caution">
    <text evidence="4">The sequence shown here is derived from an EMBL/GenBank/DDBJ whole genome shotgun (WGS) entry which is preliminary data.</text>
</comment>
<evidence type="ECO:0000256" key="2">
    <source>
        <dbReference type="ARBA" id="ARBA00022679"/>
    </source>
</evidence>
<dbReference type="PANTHER" id="PTHR43861">
    <property type="entry name" value="TRANS-ACONITATE 2-METHYLTRANSFERASE-RELATED"/>
    <property type="match status" value="1"/>
</dbReference>